<gene>
    <name evidence="3" type="ORF">DPV98_03890</name>
</gene>
<feature type="region of interest" description="Disordered" evidence="1">
    <location>
        <begin position="186"/>
        <end position="205"/>
    </location>
</feature>
<sequence>MRYKALFTLLFTLLSGNALSDWKKINDLDYTWGPFKIYNISLFTETGEYQPNIRPLMVSLKYDKPVDGRDFAISIARSWAHLEIKFPNQEAIIDRLRRTLPDLKPGDILYYVALTDRGYFIVNNQVIADEFDKATNDAILAIWLDPKVELSRKLIVKKTNGSQNIHIAENAPEDSDEINVVSPLLEEKNSKPNPELSDKTATTEQVVDLESENAHEKVKMHKQPVVGMPDKAIIEPMKVEPTPETKTAQSVENVAEVTTEKAEKQPAQDTSKAQQEEPKTEPKSENKVDPENPEIDIRPIEDPMPENIRAS</sequence>
<protein>
    <recommendedName>
        <fullName evidence="5">Pyruvate formate lyase-activating protein</fullName>
    </recommendedName>
</protein>
<keyword evidence="2" id="KW-0732">Signal</keyword>
<evidence type="ECO:0000313" key="4">
    <source>
        <dbReference type="Proteomes" id="UP000253999"/>
    </source>
</evidence>
<feature type="signal peptide" evidence="2">
    <location>
        <begin position="1"/>
        <end position="20"/>
    </location>
</feature>
<name>A0A369ZIS2_HAEPH</name>
<organism evidence="3 4">
    <name type="scientific">Haemophilus parahaemolyticus</name>
    <dbReference type="NCBI Taxonomy" id="735"/>
    <lineage>
        <taxon>Bacteria</taxon>
        <taxon>Pseudomonadati</taxon>
        <taxon>Pseudomonadota</taxon>
        <taxon>Gammaproteobacteria</taxon>
        <taxon>Pasteurellales</taxon>
        <taxon>Pasteurellaceae</taxon>
        <taxon>Haemophilus</taxon>
    </lineage>
</organism>
<evidence type="ECO:0000313" key="3">
    <source>
        <dbReference type="EMBL" id="RDF04951.1"/>
    </source>
</evidence>
<feature type="chain" id="PRO_5016843310" description="Pyruvate formate lyase-activating protein" evidence="2">
    <location>
        <begin position="21"/>
        <end position="311"/>
    </location>
</feature>
<evidence type="ECO:0000256" key="2">
    <source>
        <dbReference type="SAM" id="SignalP"/>
    </source>
</evidence>
<reference evidence="3 4" key="1">
    <citation type="submission" date="2018-05" db="EMBL/GenBank/DDBJ databases">
        <title>Draft Genome Sequences for a Diverse set of 7 Haemophilus Species.</title>
        <authorList>
            <person name="Nichols M."/>
            <person name="Topaz N."/>
            <person name="Wang X."/>
            <person name="Wang X."/>
            <person name="Boxrud D."/>
        </authorList>
    </citation>
    <scope>NUCLEOTIDE SEQUENCE [LARGE SCALE GENOMIC DNA]</scope>
    <source>
        <strain evidence="3 4">C2010039593</strain>
    </source>
</reference>
<dbReference type="AlphaFoldDB" id="A0A369ZIS2"/>
<evidence type="ECO:0000256" key="1">
    <source>
        <dbReference type="SAM" id="MobiDB-lite"/>
    </source>
</evidence>
<comment type="caution">
    <text evidence="3">The sequence shown here is derived from an EMBL/GenBank/DDBJ whole genome shotgun (WGS) entry which is preliminary data.</text>
</comment>
<dbReference type="STRING" id="735.B0185_04455"/>
<feature type="compositionally biased region" description="Basic and acidic residues" evidence="1">
    <location>
        <begin position="274"/>
        <end position="301"/>
    </location>
</feature>
<proteinExistence type="predicted"/>
<dbReference type="EMBL" id="QEQD01000003">
    <property type="protein sequence ID" value="RDF04951.1"/>
    <property type="molecule type" value="Genomic_DNA"/>
</dbReference>
<dbReference type="RefSeq" id="WP_111312708.1">
    <property type="nucleotide sequence ID" value="NZ_JAUPSI010000023.1"/>
</dbReference>
<accession>A0A369ZIS2</accession>
<dbReference type="Proteomes" id="UP000253999">
    <property type="component" value="Unassembled WGS sequence"/>
</dbReference>
<evidence type="ECO:0008006" key="5">
    <source>
        <dbReference type="Google" id="ProtNLM"/>
    </source>
</evidence>
<feature type="region of interest" description="Disordered" evidence="1">
    <location>
        <begin position="238"/>
        <end position="311"/>
    </location>
</feature>